<dbReference type="Proteomes" id="UP000184509">
    <property type="component" value="Unassembled WGS sequence"/>
</dbReference>
<reference evidence="3 4" key="1">
    <citation type="submission" date="2016-11" db="EMBL/GenBank/DDBJ databases">
        <authorList>
            <person name="Jaros S."/>
            <person name="Januszkiewicz K."/>
            <person name="Wedrychowicz H."/>
        </authorList>
    </citation>
    <scope>NUCLEOTIDE SEQUENCE [LARGE SCALE GENOMIC DNA]</scope>
    <source>
        <strain evidence="3 4">DSM 26991</strain>
    </source>
</reference>
<dbReference type="AlphaFoldDB" id="A0A1M4TIP9"/>
<feature type="transmembrane region" description="Helical" evidence="1">
    <location>
        <begin position="240"/>
        <end position="258"/>
    </location>
</feature>
<dbReference type="Pfam" id="PF04235">
    <property type="entry name" value="DUF418"/>
    <property type="match status" value="1"/>
</dbReference>
<name>A0A1M4TIP9_9BACE</name>
<dbReference type="OrthoDB" id="9807744at2"/>
<feature type="domain" description="DUF418" evidence="2">
    <location>
        <begin position="225"/>
        <end position="387"/>
    </location>
</feature>
<proteinExistence type="predicted"/>
<accession>A0A1M4TIP9</accession>
<keyword evidence="4" id="KW-1185">Reference proteome</keyword>
<gene>
    <name evidence="3" type="ORF">SAMN05444405_101376</name>
</gene>
<evidence type="ECO:0000313" key="3">
    <source>
        <dbReference type="EMBL" id="SHE44285.1"/>
    </source>
</evidence>
<sequence length="391" mass="45019">MTSLKSPRIQSVDALRGFAIVAILLLHNLEHFDYYFLPTGLPAWLVSLDKTIWDTMFFLFAGKAYGIFALLFGLTFYIQQHNQELKGKDFRARFAWRLVLLYGFGMINSSFYQGDILTIYAILGFTLIPVAKLNTKTVLFIAVILILQPYEWIKVLSAIIHPQQAIPNPASWEYFGKMGEYIPKNSFIDTIYGNLTNGKTAVYLWTWEAGRVFQTPALFMFGMLLGRTQKFVKSPENNKFWTKALIYSLILFIPLYFVSKSVTSQSITNTAVFRSLELITKSWTNFAFLVFLVSGFVLLYENTNLRNALDKFSVLGRMSMSNYVMQSILGSCIYYGFGLGLYQYTGATYSLLIGLMLMIIQWTFCKYWQKDHRYGVLEGVWHKLTWIGTSR</sequence>
<evidence type="ECO:0000313" key="4">
    <source>
        <dbReference type="Proteomes" id="UP000184509"/>
    </source>
</evidence>
<dbReference type="RefSeq" id="WP_073398795.1">
    <property type="nucleotide sequence ID" value="NZ_FQTV01000001.1"/>
</dbReference>
<dbReference type="EMBL" id="FQTV01000001">
    <property type="protein sequence ID" value="SHE44285.1"/>
    <property type="molecule type" value="Genomic_DNA"/>
</dbReference>
<dbReference type="InterPro" id="IPR052529">
    <property type="entry name" value="Bact_Transport_Assoc"/>
</dbReference>
<feature type="transmembrane region" description="Helical" evidence="1">
    <location>
        <begin position="94"/>
        <end position="113"/>
    </location>
</feature>
<evidence type="ECO:0000259" key="2">
    <source>
        <dbReference type="Pfam" id="PF04235"/>
    </source>
</evidence>
<organism evidence="3 4">
    <name type="scientific">Bacteroides luti</name>
    <dbReference type="NCBI Taxonomy" id="1297750"/>
    <lineage>
        <taxon>Bacteria</taxon>
        <taxon>Pseudomonadati</taxon>
        <taxon>Bacteroidota</taxon>
        <taxon>Bacteroidia</taxon>
        <taxon>Bacteroidales</taxon>
        <taxon>Bacteroidaceae</taxon>
        <taxon>Bacteroides</taxon>
    </lineage>
</organism>
<dbReference type="PANTHER" id="PTHR30590:SF2">
    <property type="entry name" value="INNER MEMBRANE PROTEIN"/>
    <property type="match status" value="1"/>
</dbReference>
<keyword evidence="1" id="KW-0812">Transmembrane</keyword>
<feature type="transmembrane region" description="Helical" evidence="1">
    <location>
        <begin position="347"/>
        <end position="365"/>
    </location>
</feature>
<feature type="transmembrane region" description="Helical" evidence="1">
    <location>
        <begin position="12"/>
        <end position="29"/>
    </location>
</feature>
<feature type="transmembrane region" description="Helical" evidence="1">
    <location>
        <begin position="278"/>
        <end position="300"/>
    </location>
</feature>
<dbReference type="InterPro" id="IPR007349">
    <property type="entry name" value="DUF418"/>
</dbReference>
<feature type="transmembrane region" description="Helical" evidence="1">
    <location>
        <begin position="56"/>
        <end position="78"/>
    </location>
</feature>
<dbReference type="PANTHER" id="PTHR30590">
    <property type="entry name" value="INNER MEMBRANE PROTEIN"/>
    <property type="match status" value="1"/>
</dbReference>
<evidence type="ECO:0000256" key="1">
    <source>
        <dbReference type="SAM" id="Phobius"/>
    </source>
</evidence>
<feature type="transmembrane region" description="Helical" evidence="1">
    <location>
        <begin position="119"/>
        <end position="147"/>
    </location>
</feature>
<keyword evidence="1" id="KW-1133">Transmembrane helix</keyword>
<keyword evidence="1" id="KW-0472">Membrane</keyword>
<protein>
    <recommendedName>
        <fullName evidence="2">DUF418 domain-containing protein</fullName>
    </recommendedName>
</protein>
<feature type="transmembrane region" description="Helical" evidence="1">
    <location>
        <begin position="321"/>
        <end position="341"/>
    </location>
</feature>